<dbReference type="EMBL" id="GGEC01089931">
    <property type="protein sequence ID" value="MBX70415.1"/>
    <property type="molecule type" value="Transcribed_RNA"/>
</dbReference>
<protein>
    <submittedName>
        <fullName evidence="2">Uncharacterized protein</fullName>
    </submittedName>
</protein>
<reference evidence="2" key="1">
    <citation type="submission" date="2018-02" db="EMBL/GenBank/DDBJ databases">
        <title>Rhizophora mucronata_Transcriptome.</title>
        <authorList>
            <person name="Meera S.P."/>
            <person name="Sreeshan A."/>
            <person name="Augustine A."/>
        </authorList>
    </citation>
    <scope>NUCLEOTIDE SEQUENCE</scope>
    <source>
        <tissue evidence="2">Leaf</tissue>
    </source>
</reference>
<dbReference type="AlphaFoldDB" id="A0A2P2QTY6"/>
<sequence length="22" mass="2717">MGTRRQSKARGWMLKLNGRRWK</sequence>
<evidence type="ECO:0000256" key="1">
    <source>
        <dbReference type="SAM" id="MobiDB-lite"/>
    </source>
</evidence>
<proteinExistence type="predicted"/>
<evidence type="ECO:0000313" key="2">
    <source>
        <dbReference type="EMBL" id="MBX70415.1"/>
    </source>
</evidence>
<organism evidence="2">
    <name type="scientific">Rhizophora mucronata</name>
    <name type="common">Asiatic mangrove</name>
    <dbReference type="NCBI Taxonomy" id="61149"/>
    <lineage>
        <taxon>Eukaryota</taxon>
        <taxon>Viridiplantae</taxon>
        <taxon>Streptophyta</taxon>
        <taxon>Embryophyta</taxon>
        <taxon>Tracheophyta</taxon>
        <taxon>Spermatophyta</taxon>
        <taxon>Magnoliopsida</taxon>
        <taxon>eudicotyledons</taxon>
        <taxon>Gunneridae</taxon>
        <taxon>Pentapetalae</taxon>
        <taxon>rosids</taxon>
        <taxon>fabids</taxon>
        <taxon>Malpighiales</taxon>
        <taxon>Rhizophoraceae</taxon>
        <taxon>Rhizophora</taxon>
    </lineage>
</organism>
<feature type="region of interest" description="Disordered" evidence="1">
    <location>
        <begin position="1"/>
        <end position="22"/>
    </location>
</feature>
<accession>A0A2P2QTY6</accession>
<name>A0A2P2QTY6_RHIMU</name>